<dbReference type="NCBIfam" id="TIGR01640">
    <property type="entry name" value="F_box_assoc_1"/>
    <property type="match status" value="1"/>
</dbReference>
<proteinExistence type="predicted"/>
<dbReference type="SMART" id="SM00256">
    <property type="entry name" value="FBOX"/>
    <property type="match status" value="1"/>
</dbReference>
<keyword evidence="2" id="KW-1185">Reference proteome</keyword>
<dbReference type="InterPro" id="IPR001810">
    <property type="entry name" value="F-box_dom"/>
</dbReference>
<organism evidence="2 3">
    <name type="scientific">Camelina sativa</name>
    <name type="common">False flax</name>
    <name type="synonym">Myagrum sativum</name>
    <dbReference type="NCBI Taxonomy" id="90675"/>
    <lineage>
        <taxon>Eukaryota</taxon>
        <taxon>Viridiplantae</taxon>
        <taxon>Streptophyta</taxon>
        <taxon>Embryophyta</taxon>
        <taxon>Tracheophyta</taxon>
        <taxon>Spermatophyta</taxon>
        <taxon>Magnoliopsida</taxon>
        <taxon>eudicotyledons</taxon>
        <taxon>Gunneridae</taxon>
        <taxon>Pentapetalae</taxon>
        <taxon>rosids</taxon>
        <taxon>malvids</taxon>
        <taxon>Brassicales</taxon>
        <taxon>Brassicaceae</taxon>
        <taxon>Camelineae</taxon>
        <taxon>Camelina</taxon>
    </lineage>
</organism>
<dbReference type="Proteomes" id="UP000694864">
    <property type="component" value="Chromosome 17"/>
</dbReference>
<protein>
    <submittedName>
        <fullName evidence="3">F-box protein At1g30925</fullName>
    </submittedName>
</protein>
<dbReference type="InterPro" id="IPR013187">
    <property type="entry name" value="F-box-assoc_dom_typ3"/>
</dbReference>
<dbReference type="InterPro" id="IPR036047">
    <property type="entry name" value="F-box-like_dom_sf"/>
</dbReference>
<dbReference type="GeneID" id="109129910"/>
<evidence type="ECO:0000313" key="2">
    <source>
        <dbReference type="Proteomes" id="UP000694864"/>
    </source>
</evidence>
<reference evidence="2" key="1">
    <citation type="journal article" date="2014" name="Nat. Commun.">
        <title>The emerging biofuel crop Camelina sativa retains a highly undifferentiated hexaploid genome structure.</title>
        <authorList>
            <person name="Kagale S."/>
            <person name="Koh C."/>
            <person name="Nixon J."/>
            <person name="Bollina V."/>
            <person name="Clarke W.E."/>
            <person name="Tuteja R."/>
            <person name="Spillane C."/>
            <person name="Robinson S.J."/>
            <person name="Links M.G."/>
            <person name="Clarke C."/>
            <person name="Higgins E.E."/>
            <person name="Huebert T."/>
            <person name="Sharpe A.G."/>
            <person name="Parkin I.A."/>
        </authorList>
    </citation>
    <scope>NUCLEOTIDE SEQUENCE [LARGE SCALE GENOMIC DNA]</scope>
    <source>
        <strain evidence="2">cv. DH55</strain>
    </source>
</reference>
<dbReference type="Gene3D" id="1.20.1280.50">
    <property type="match status" value="1"/>
</dbReference>
<name>A0ABM1R650_CAMSA</name>
<dbReference type="SUPFAM" id="SSF81383">
    <property type="entry name" value="F-box domain"/>
    <property type="match status" value="1"/>
</dbReference>
<reference evidence="3" key="2">
    <citation type="submission" date="2025-08" db="UniProtKB">
        <authorList>
            <consortium name="RefSeq"/>
        </authorList>
    </citation>
    <scope>IDENTIFICATION</scope>
    <source>
        <tissue evidence="3">Leaf</tissue>
    </source>
</reference>
<evidence type="ECO:0000259" key="1">
    <source>
        <dbReference type="PROSITE" id="PS50181"/>
    </source>
</evidence>
<evidence type="ECO:0000313" key="3">
    <source>
        <dbReference type="RefSeq" id="XP_019094488.1"/>
    </source>
</evidence>
<sequence>MSSEKTLDSIPIDLFHEIFSRLPSKSVGRCRCVSARWASILGHQDFTELFLTRSSTRPRILFALEKYNGEWLFYSSPHPHQNTYEKSIVVSVDFHTKFHRSRCNRICSYASGLLYISDVWISTKSKDGDSMPVICNPLTGHYLGYDPIDKQFKALAFIAYLSCPDVHVILTVQGTEKMGWRKIHCPFTHHPSSEGICINGVLYYYALQLENRDDVIVCFDVRTEKFKFIDANFVPDQVHNIINLNLINYKGKLGMIYWRIRRMLSGEAGTKFDLEWLMWVLEDVHEKNLYFARD</sequence>
<dbReference type="Pfam" id="PF00646">
    <property type="entry name" value="F-box"/>
    <property type="match status" value="1"/>
</dbReference>
<dbReference type="Pfam" id="PF08268">
    <property type="entry name" value="FBA_3"/>
    <property type="match status" value="1"/>
</dbReference>
<dbReference type="InterPro" id="IPR017451">
    <property type="entry name" value="F-box-assoc_interact_dom"/>
</dbReference>
<feature type="domain" description="F-box" evidence="1">
    <location>
        <begin position="4"/>
        <end position="53"/>
    </location>
</feature>
<dbReference type="PROSITE" id="PS50181">
    <property type="entry name" value="FBOX"/>
    <property type="match status" value="1"/>
</dbReference>
<dbReference type="PANTHER" id="PTHR31111">
    <property type="entry name" value="BNAA05G37150D PROTEIN-RELATED"/>
    <property type="match status" value="1"/>
</dbReference>
<accession>A0ABM1R650</accession>
<dbReference type="PANTHER" id="PTHR31111:SF125">
    <property type="entry name" value="F-BOX PROTEIN CPR30-LIKE"/>
    <property type="match status" value="1"/>
</dbReference>
<dbReference type="RefSeq" id="XP_019094488.1">
    <property type="nucleotide sequence ID" value="XM_019238943.1"/>
</dbReference>
<gene>
    <name evidence="3" type="primary">LOC109129910</name>
</gene>